<comment type="similarity">
    <text evidence="2">Belongs to the PER33/POM33 family.</text>
</comment>
<dbReference type="Proteomes" id="UP000799437">
    <property type="component" value="Unassembled WGS sequence"/>
</dbReference>
<evidence type="ECO:0000256" key="4">
    <source>
        <dbReference type="ARBA" id="ARBA00022989"/>
    </source>
</evidence>
<gene>
    <name evidence="7" type="ORF">EJ05DRAFT_436014</name>
</gene>
<evidence type="ECO:0000256" key="1">
    <source>
        <dbReference type="ARBA" id="ARBA00004141"/>
    </source>
</evidence>
<organism evidence="7 8">
    <name type="scientific">Pseudovirgaria hyperparasitica</name>
    <dbReference type="NCBI Taxonomy" id="470096"/>
    <lineage>
        <taxon>Eukaryota</taxon>
        <taxon>Fungi</taxon>
        <taxon>Dikarya</taxon>
        <taxon>Ascomycota</taxon>
        <taxon>Pezizomycotina</taxon>
        <taxon>Dothideomycetes</taxon>
        <taxon>Dothideomycetes incertae sedis</taxon>
        <taxon>Acrospermales</taxon>
        <taxon>Acrospermaceae</taxon>
        <taxon>Pseudovirgaria</taxon>
    </lineage>
</organism>
<dbReference type="InterPro" id="IPR005344">
    <property type="entry name" value="TMEM33/Pom33"/>
</dbReference>
<feature type="transmembrane region" description="Helical" evidence="6">
    <location>
        <begin position="185"/>
        <end position="210"/>
    </location>
</feature>
<dbReference type="PANTHER" id="PTHR12703:SF4">
    <property type="entry name" value="TRANSMEMBRANE PROTEIN 33"/>
    <property type="match status" value="1"/>
</dbReference>
<evidence type="ECO:0000256" key="6">
    <source>
        <dbReference type="SAM" id="Phobius"/>
    </source>
</evidence>
<dbReference type="GO" id="GO:0016020">
    <property type="term" value="C:membrane"/>
    <property type="evidence" value="ECO:0007669"/>
    <property type="project" value="UniProtKB-SubCell"/>
</dbReference>
<dbReference type="PANTHER" id="PTHR12703">
    <property type="entry name" value="TRANSMEMBRANE PROTEIN 33"/>
    <property type="match status" value="1"/>
</dbReference>
<evidence type="ECO:0000313" key="8">
    <source>
        <dbReference type="Proteomes" id="UP000799437"/>
    </source>
</evidence>
<reference evidence="7" key="1">
    <citation type="journal article" date="2020" name="Stud. Mycol.">
        <title>101 Dothideomycetes genomes: a test case for predicting lifestyles and emergence of pathogens.</title>
        <authorList>
            <person name="Haridas S."/>
            <person name="Albert R."/>
            <person name="Binder M."/>
            <person name="Bloem J."/>
            <person name="Labutti K."/>
            <person name="Salamov A."/>
            <person name="Andreopoulos B."/>
            <person name="Baker S."/>
            <person name="Barry K."/>
            <person name="Bills G."/>
            <person name="Bluhm B."/>
            <person name="Cannon C."/>
            <person name="Castanera R."/>
            <person name="Culley D."/>
            <person name="Daum C."/>
            <person name="Ezra D."/>
            <person name="Gonzalez J."/>
            <person name="Henrissat B."/>
            <person name="Kuo A."/>
            <person name="Liang C."/>
            <person name="Lipzen A."/>
            <person name="Lutzoni F."/>
            <person name="Magnuson J."/>
            <person name="Mondo S."/>
            <person name="Nolan M."/>
            <person name="Ohm R."/>
            <person name="Pangilinan J."/>
            <person name="Park H.-J."/>
            <person name="Ramirez L."/>
            <person name="Alfaro M."/>
            <person name="Sun H."/>
            <person name="Tritt A."/>
            <person name="Yoshinaga Y."/>
            <person name="Zwiers L.-H."/>
            <person name="Turgeon B."/>
            <person name="Goodwin S."/>
            <person name="Spatafora J."/>
            <person name="Crous P."/>
            <person name="Grigoriev I."/>
        </authorList>
    </citation>
    <scope>NUCLEOTIDE SEQUENCE</scope>
    <source>
        <strain evidence="7">CBS 121739</strain>
    </source>
</reference>
<proteinExistence type="inferred from homology"/>
<dbReference type="GO" id="GO:0071786">
    <property type="term" value="P:endoplasmic reticulum tubular network organization"/>
    <property type="evidence" value="ECO:0007669"/>
    <property type="project" value="TreeGrafter"/>
</dbReference>
<dbReference type="InterPro" id="IPR051645">
    <property type="entry name" value="PER33/POM33_regulator"/>
</dbReference>
<keyword evidence="3 6" id="KW-0812">Transmembrane</keyword>
<evidence type="ECO:0000313" key="7">
    <source>
        <dbReference type="EMBL" id="KAF2760669.1"/>
    </source>
</evidence>
<feature type="transmembrane region" description="Helical" evidence="6">
    <location>
        <begin position="99"/>
        <end position="127"/>
    </location>
</feature>
<dbReference type="GO" id="GO:0005783">
    <property type="term" value="C:endoplasmic reticulum"/>
    <property type="evidence" value="ECO:0007669"/>
    <property type="project" value="TreeGrafter"/>
</dbReference>
<dbReference type="EMBL" id="ML996568">
    <property type="protein sequence ID" value="KAF2760669.1"/>
    <property type="molecule type" value="Genomic_DNA"/>
</dbReference>
<dbReference type="OrthoDB" id="5581259at2759"/>
<keyword evidence="5 6" id="KW-0472">Membrane</keyword>
<keyword evidence="4 6" id="KW-1133">Transmembrane helix</keyword>
<dbReference type="GO" id="GO:0061024">
    <property type="term" value="P:membrane organization"/>
    <property type="evidence" value="ECO:0007669"/>
    <property type="project" value="TreeGrafter"/>
</dbReference>
<comment type="subcellular location">
    <subcellularLocation>
        <location evidence="1">Membrane</location>
        <topology evidence="1">Multi-pass membrane protein</topology>
    </subcellularLocation>
</comment>
<dbReference type="AlphaFoldDB" id="A0A6A6WET3"/>
<evidence type="ECO:0008006" key="9">
    <source>
        <dbReference type="Google" id="ProtNLM"/>
    </source>
</evidence>
<evidence type="ECO:0000256" key="2">
    <source>
        <dbReference type="ARBA" id="ARBA00007322"/>
    </source>
</evidence>
<accession>A0A6A6WET3</accession>
<dbReference type="Pfam" id="PF03661">
    <property type="entry name" value="TMEM33_Pom33"/>
    <property type="match status" value="1"/>
</dbReference>
<evidence type="ECO:0000256" key="5">
    <source>
        <dbReference type="ARBA" id="ARBA00023136"/>
    </source>
</evidence>
<feature type="transmembrane region" description="Helical" evidence="6">
    <location>
        <begin position="57"/>
        <end position="78"/>
    </location>
</feature>
<feature type="transmembrane region" description="Helical" evidence="6">
    <location>
        <begin position="16"/>
        <end position="37"/>
    </location>
</feature>
<protein>
    <recommendedName>
        <fullName evidence="9">Endoplasmic reticulum protein</fullName>
    </recommendedName>
</protein>
<name>A0A6A6WET3_9PEZI</name>
<keyword evidence="8" id="KW-1185">Reference proteome</keyword>
<dbReference type="RefSeq" id="XP_033603120.1">
    <property type="nucleotide sequence ID" value="XM_033741719.1"/>
</dbReference>
<dbReference type="GeneID" id="54482773"/>
<evidence type="ECO:0000256" key="3">
    <source>
        <dbReference type="ARBA" id="ARBA00022692"/>
    </source>
</evidence>
<sequence length="282" mass="31323">MPAQQPATTGSLQERLLALAQTLQFAWFVGHLTLLSTTLRYSLSYMTFNYYSRWAKFSYRTTFIAAAVTYGIVVYKGYRSRARQGKQGSPLSLLADENVQYLAMASVWLFSRQIPLAILPFAVYSIFHVATYTRANLLPVLQSPPAGGAAGAKQAPSGLSETIGRFVKTYYDSSMTTVAILEIALWFRILGSALLFQKGSWILLGIYTVFFRARYQQSGFVQNAITQVTARIDAQIANQSTPPAARQGWETFKNLIRQAADATDIRKYVTGPQQQAGPKKAQ</sequence>